<name>A0ABQ2N6H9_9ACTN</name>
<evidence type="ECO:0000313" key="4">
    <source>
        <dbReference type="Proteomes" id="UP000655410"/>
    </source>
</evidence>
<feature type="domain" description="DUF4232" evidence="2">
    <location>
        <begin position="28"/>
        <end position="151"/>
    </location>
</feature>
<protein>
    <recommendedName>
        <fullName evidence="2">DUF4232 domain-containing protein</fullName>
    </recommendedName>
</protein>
<organism evidence="3 4">
    <name type="scientific">Nocardioides phosphati</name>
    <dbReference type="NCBI Taxonomy" id="1867775"/>
    <lineage>
        <taxon>Bacteria</taxon>
        <taxon>Bacillati</taxon>
        <taxon>Actinomycetota</taxon>
        <taxon>Actinomycetes</taxon>
        <taxon>Propionibacteriales</taxon>
        <taxon>Nocardioidaceae</taxon>
        <taxon>Nocardioides</taxon>
    </lineage>
</organism>
<feature type="chain" id="PRO_5046223738" description="DUF4232 domain-containing protein" evidence="1">
    <location>
        <begin position="23"/>
        <end position="162"/>
    </location>
</feature>
<proteinExistence type="predicted"/>
<dbReference type="Pfam" id="PF14016">
    <property type="entry name" value="DUF4232"/>
    <property type="match status" value="1"/>
</dbReference>
<dbReference type="Proteomes" id="UP000655410">
    <property type="component" value="Unassembled WGS sequence"/>
</dbReference>
<accession>A0ABQ2N6H9</accession>
<evidence type="ECO:0000313" key="3">
    <source>
        <dbReference type="EMBL" id="GGO83851.1"/>
    </source>
</evidence>
<reference evidence="4" key="1">
    <citation type="journal article" date="2019" name="Int. J. Syst. Evol. Microbiol.">
        <title>The Global Catalogue of Microorganisms (GCM) 10K type strain sequencing project: providing services to taxonomists for standard genome sequencing and annotation.</title>
        <authorList>
            <consortium name="The Broad Institute Genomics Platform"/>
            <consortium name="The Broad Institute Genome Sequencing Center for Infectious Disease"/>
            <person name="Wu L."/>
            <person name="Ma J."/>
        </authorList>
    </citation>
    <scope>NUCLEOTIDE SEQUENCE [LARGE SCALE GENOMIC DNA]</scope>
    <source>
        <strain evidence="4">CGMCC 4.7371</strain>
    </source>
</reference>
<keyword evidence="1" id="KW-0732">Signal</keyword>
<gene>
    <name evidence="3" type="ORF">GCM10011584_00020</name>
</gene>
<feature type="signal peptide" evidence="1">
    <location>
        <begin position="1"/>
        <end position="22"/>
    </location>
</feature>
<sequence>MIAVLAASGAAFVPVVTSSAGATTVPACHNADVAVRYRATDSGAGHRYGRIVMINVSTHACHSGGFGGLSYVGDGNGTQIGAAADRVGTWSGFTLRPGQRAFSPVDEVVAGNYPAATCRPAHVDGFRVYIPNATRSKYVPHPTTGCRNTAVHLLSHRAFRLA</sequence>
<evidence type="ECO:0000259" key="2">
    <source>
        <dbReference type="Pfam" id="PF14016"/>
    </source>
</evidence>
<dbReference type="EMBL" id="BMNI01000001">
    <property type="protein sequence ID" value="GGO83851.1"/>
    <property type="molecule type" value="Genomic_DNA"/>
</dbReference>
<dbReference type="InterPro" id="IPR025326">
    <property type="entry name" value="DUF4232"/>
</dbReference>
<comment type="caution">
    <text evidence="3">The sequence shown here is derived from an EMBL/GenBank/DDBJ whole genome shotgun (WGS) entry which is preliminary data.</text>
</comment>
<evidence type="ECO:0000256" key="1">
    <source>
        <dbReference type="SAM" id="SignalP"/>
    </source>
</evidence>
<keyword evidence="4" id="KW-1185">Reference proteome</keyword>